<dbReference type="InterPro" id="IPR036779">
    <property type="entry name" value="LysM_dom_sf"/>
</dbReference>
<dbReference type="STRING" id="288768.SAMEA3906486_05389"/>
<feature type="region of interest" description="Disordered" evidence="2">
    <location>
        <begin position="111"/>
        <end position="181"/>
    </location>
</feature>
<feature type="compositionally biased region" description="Polar residues" evidence="2">
    <location>
        <begin position="124"/>
        <end position="139"/>
    </location>
</feature>
<evidence type="ECO:0000256" key="2">
    <source>
        <dbReference type="SAM" id="MobiDB-lite"/>
    </source>
</evidence>
<dbReference type="SMART" id="SM00257">
    <property type="entry name" value="LysM"/>
    <property type="match status" value="1"/>
</dbReference>
<dbReference type="AlphaFoldDB" id="A0A157SW26"/>
<dbReference type="GO" id="GO:0004222">
    <property type="term" value="F:metalloendopeptidase activity"/>
    <property type="evidence" value="ECO:0007669"/>
    <property type="project" value="TreeGrafter"/>
</dbReference>
<name>A0A157SW26_9BORD</name>
<dbReference type="PANTHER" id="PTHR21666:SF263">
    <property type="entry name" value="MUREIN HYDROLASE ACTIVATOR NLPD"/>
    <property type="match status" value="1"/>
</dbReference>
<dbReference type="Pfam" id="PF01476">
    <property type="entry name" value="LysM"/>
    <property type="match status" value="1"/>
</dbReference>
<reference evidence="4 5" key="1">
    <citation type="submission" date="2016-04" db="EMBL/GenBank/DDBJ databases">
        <authorList>
            <consortium name="Pathogen Informatics"/>
        </authorList>
    </citation>
    <scope>NUCLEOTIDE SEQUENCE [LARGE SCALE GENOMIC DNA]</scope>
    <source>
        <strain evidence="4 5">H050680373</strain>
    </source>
</reference>
<evidence type="ECO:0000259" key="3">
    <source>
        <dbReference type="PROSITE" id="PS51782"/>
    </source>
</evidence>
<dbReference type="PANTHER" id="PTHR21666">
    <property type="entry name" value="PEPTIDASE-RELATED"/>
    <property type="match status" value="1"/>
</dbReference>
<evidence type="ECO:0000256" key="1">
    <source>
        <dbReference type="ARBA" id="ARBA00038420"/>
    </source>
</evidence>
<dbReference type="SUPFAM" id="SSF51261">
    <property type="entry name" value="Duplicated hybrid motif"/>
    <property type="match status" value="1"/>
</dbReference>
<dbReference type="OrthoDB" id="9795421at2"/>
<proteinExistence type="inferred from homology"/>
<dbReference type="Gene3D" id="2.70.70.10">
    <property type="entry name" value="Glucose Permease (Domain IIA)"/>
    <property type="match status" value="1"/>
</dbReference>
<evidence type="ECO:0000313" key="4">
    <source>
        <dbReference type="EMBL" id="SAI74672.1"/>
    </source>
</evidence>
<feature type="domain" description="LysM" evidence="3">
    <location>
        <begin position="64"/>
        <end position="108"/>
    </location>
</feature>
<dbReference type="RefSeq" id="WP_066134246.1">
    <property type="nucleotide sequence ID" value="NZ_FKIF01000010.1"/>
</dbReference>
<dbReference type="InterPro" id="IPR050570">
    <property type="entry name" value="Cell_wall_metabolism_enzyme"/>
</dbReference>
<dbReference type="InterPro" id="IPR018392">
    <property type="entry name" value="LysM"/>
</dbReference>
<dbReference type="CDD" id="cd12797">
    <property type="entry name" value="M23_peptidase"/>
    <property type="match status" value="1"/>
</dbReference>
<evidence type="ECO:0000313" key="5">
    <source>
        <dbReference type="Proteomes" id="UP000076848"/>
    </source>
</evidence>
<gene>
    <name evidence="4" type="primary">nlpD_3</name>
    <name evidence="4" type="ORF">SAMEA3906486_05389</name>
</gene>
<dbReference type="CDD" id="cd00118">
    <property type="entry name" value="LysM"/>
    <property type="match status" value="1"/>
</dbReference>
<protein>
    <submittedName>
        <fullName evidence="4">Peptidase</fullName>
    </submittedName>
</protein>
<dbReference type="EMBL" id="FKIF01000010">
    <property type="protein sequence ID" value="SAI74672.1"/>
    <property type="molecule type" value="Genomic_DNA"/>
</dbReference>
<sequence>MLNGQLTLTAAISPRALARPGHRMLPAGALVLALALAGCTSTSRQAPIVDMTQQPAASAPAAGGTYVVKPGDSLYRIARNNNVDIDTLKRLNNLSDPNQLAVGQVLKLSASAGGGAASPAPATPVNTPQAIATAPSKSSEPVPLDAPPASAAKPADGASPPAATPAQPATPAPAATPTPARASDANVIAWGWPASGAVTQQFNSNTKGIDLAGSPGDPVIAAADGKVMYSGNGVRGLGNLVIINHQNGFITAYAHNRALLVKTGQNVKRGAKIAEVGQTDTTSPKLHFEIRRQGTPVDPLQYLPAR</sequence>
<organism evidence="4 5">
    <name type="scientific">Bordetella ansorpii</name>
    <dbReference type="NCBI Taxonomy" id="288768"/>
    <lineage>
        <taxon>Bacteria</taxon>
        <taxon>Pseudomonadati</taxon>
        <taxon>Pseudomonadota</taxon>
        <taxon>Betaproteobacteria</taxon>
        <taxon>Burkholderiales</taxon>
        <taxon>Alcaligenaceae</taxon>
        <taxon>Bordetella</taxon>
    </lineage>
</organism>
<accession>A0A157SW26</accession>
<comment type="similarity">
    <text evidence="1">Belongs to the E.coli NlpD/Haemophilus LppB family.</text>
</comment>
<dbReference type="Proteomes" id="UP000076848">
    <property type="component" value="Unassembled WGS sequence"/>
</dbReference>
<dbReference type="InterPro" id="IPR016047">
    <property type="entry name" value="M23ase_b-sheet_dom"/>
</dbReference>
<keyword evidence="5" id="KW-1185">Reference proteome</keyword>
<feature type="compositionally biased region" description="Low complexity" evidence="2">
    <location>
        <begin position="147"/>
        <end position="167"/>
    </location>
</feature>
<dbReference type="Pfam" id="PF01551">
    <property type="entry name" value="Peptidase_M23"/>
    <property type="match status" value="1"/>
</dbReference>
<dbReference type="PROSITE" id="PS51782">
    <property type="entry name" value="LYSM"/>
    <property type="match status" value="1"/>
</dbReference>
<dbReference type="InterPro" id="IPR011055">
    <property type="entry name" value="Dup_hybrid_motif"/>
</dbReference>
<dbReference type="Gene3D" id="3.10.350.10">
    <property type="entry name" value="LysM domain"/>
    <property type="match status" value="1"/>
</dbReference>